<dbReference type="EC" id="3.4.21.-" evidence="6"/>
<evidence type="ECO:0000256" key="1">
    <source>
        <dbReference type="ARBA" id="ARBA00008683"/>
    </source>
</evidence>
<feature type="domain" description="Peptidase S49" evidence="5">
    <location>
        <begin position="118"/>
        <end position="268"/>
    </location>
</feature>
<dbReference type="KEGG" id="nio:NITINOP_2880"/>
<dbReference type="AlphaFoldDB" id="A0A0S4KTS5"/>
<sequence>MRNRLVVAVLFGLSVGLPLSGCSFNFTLFPGQGPLKETQVSGSGAAKVLLIDVSGLISSQEKEGLMPAPSPVARIKEQLLKAAQDDNVKAVVLRINTPGGTVTASDIIYHEIKSFKASKKVPIVASIMDLGTSGGYYVASAADAVLAHPSSVTGSIGVIMLTINARGLMEKVGLEATAVTSGPRKDMGSPFRVMTPEERTIFQGLIDSFYQRFLSVVQEGRPHLPMDRIKQLADGRVYAGDQAKAAGLVDEIGYLEDAIELAKKRAKLTEARVVTYQRPGEYVNNVYSRLLAPGPLAAIGELDLMTFLRGSAPQFMYLWMP</sequence>
<evidence type="ECO:0000256" key="4">
    <source>
        <dbReference type="ARBA" id="ARBA00022825"/>
    </source>
</evidence>
<dbReference type="PANTHER" id="PTHR42987:SF6">
    <property type="entry name" value="PROTEINASE IV"/>
    <property type="match status" value="1"/>
</dbReference>
<dbReference type="PANTHER" id="PTHR42987">
    <property type="entry name" value="PEPTIDASE S49"/>
    <property type="match status" value="1"/>
</dbReference>
<dbReference type="CDD" id="cd07023">
    <property type="entry name" value="S49_Sppa_N_C"/>
    <property type="match status" value="1"/>
</dbReference>
<name>A0A0S4KTS5_9BACT</name>
<evidence type="ECO:0000313" key="6">
    <source>
        <dbReference type="EMBL" id="CUQ67852.1"/>
    </source>
</evidence>
<dbReference type="EMBL" id="LN885086">
    <property type="protein sequence ID" value="CUQ67852.1"/>
    <property type="molecule type" value="Genomic_DNA"/>
</dbReference>
<comment type="similarity">
    <text evidence="1">Belongs to the peptidase S49 family.</text>
</comment>
<accession>A0A0S4KTS5</accession>
<dbReference type="GO" id="GO:0006508">
    <property type="term" value="P:proteolysis"/>
    <property type="evidence" value="ECO:0007669"/>
    <property type="project" value="UniProtKB-KW"/>
</dbReference>
<keyword evidence="4" id="KW-0720">Serine protease</keyword>
<dbReference type="GO" id="GO:0008236">
    <property type="term" value="F:serine-type peptidase activity"/>
    <property type="evidence" value="ECO:0007669"/>
    <property type="project" value="UniProtKB-KW"/>
</dbReference>
<reference evidence="7" key="1">
    <citation type="submission" date="2015-09" db="EMBL/GenBank/DDBJ databases">
        <authorList>
            <person name="Daims H."/>
        </authorList>
    </citation>
    <scope>NUCLEOTIDE SEQUENCE [LARGE SCALE GENOMIC DNA]</scope>
</reference>
<dbReference type="InterPro" id="IPR047272">
    <property type="entry name" value="S49_SppA_C"/>
</dbReference>
<dbReference type="Proteomes" id="UP000066284">
    <property type="component" value="Chromosome 1"/>
</dbReference>
<evidence type="ECO:0000256" key="2">
    <source>
        <dbReference type="ARBA" id="ARBA00022670"/>
    </source>
</evidence>
<dbReference type="Pfam" id="PF01343">
    <property type="entry name" value="Peptidase_S49"/>
    <property type="match status" value="1"/>
</dbReference>
<dbReference type="InterPro" id="IPR004635">
    <property type="entry name" value="Pept_S49_SppA"/>
</dbReference>
<keyword evidence="7" id="KW-1185">Reference proteome</keyword>
<dbReference type="SUPFAM" id="SSF52096">
    <property type="entry name" value="ClpP/crotonase"/>
    <property type="match status" value="1"/>
</dbReference>
<dbReference type="InterPro" id="IPR029045">
    <property type="entry name" value="ClpP/crotonase-like_dom_sf"/>
</dbReference>
<dbReference type="STRING" id="1715989.NITINOP_2880"/>
<proteinExistence type="inferred from homology"/>
<evidence type="ECO:0000313" key="7">
    <source>
        <dbReference type="Proteomes" id="UP000066284"/>
    </source>
</evidence>
<dbReference type="Gene3D" id="3.90.226.10">
    <property type="entry name" value="2-enoyl-CoA Hydratase, Chain A, domain 1"/>
    <property type="match status" value="2"/>
</dbReference>
<evidence type="ECO:0000259" key="5">
    <source>
        <dbReference type="Pfam" id="PF01343"/>
    </source>
</evidence>
<gene>
    <name evidence="6" type="ORF">NITINOP_2880</name>
</gene>
<keyword evidence="3 6" id="KW-0378">Hydrolase</keyword>
<protein>
    <submittedName>
        <fullName evidence="6">Putative Signal peptide peptidase SppA</fullName>
        <ecNumber evidence="6">3.4.21.-</ecNumber>
    </submittedName>
</protein>
<evidence type="ECO:0000256" key="3">
    <source>
        <dbReference type="ARBA" id="ARBA00022801"/>
    </source>
</evidence>
<dbReference type="NCBIfam" id="TIGR00706">
    <property type="entry name" value="SppA_dom"/>
    <property type="match status" value="1"/>
</dbReference>
<dbReference type="RefSeq" id="WP_062486765.1">
    <property type="nucleotide sequence ID" value="NZ_LN885086.1"/>
</dbReference>
<dbReference type="InterPro" id="IPR002142">
    <property type="entry name" value="Peptidase_S49"/>
</dbReference>
<organism evidence="6 7">
    <name type="scientific">Candidatus Nitrospira inopinata</name>
    <dbReference type="NCBI Taxonomy" id="1715989"/>
    <lineage>
        <taxon>Bacteria</taxon>
        <taxon>Pseudomonadati</taxon>
        <taxon>Nitrospirota</taxon>
        <taxon>Nitrospiria</taxon>
        <taxon>Nitrospirales</taxon>
        <taxon>Nitrospiraceae</taxon>
        <taxon>Nitrospira</taxon>
    </lineage>
</organism>
<keyword evidence="2" id="KW-0645">Protease</keyword>